<keyword evidence="3" id="KW-1185">Reference proteome</keyword>
<gene>
    <name evidence="2" type="ORF">Taro_019713</name>
</gene>
<dbReference type="AlphaFoldDB" id="A0A843V311"/>
<organism evidence="2 3">
    <name type="scientific">Colocasia esculenta</name>
    <name type="common">Wild taro</name>
    <name type="synonym">Arum esculentum</name>
    <dbReference type="NCBI Taxonomy" id="4460"/>
    <lineage>
        <taxon>Eukaryota</taxon>
        <taxon>Viridiplantae</taxon>
        <taxon>Streptophyta</taxon>
        <taxon>Embryophyta</taxon>
        <taxon>Tracheophyta</taxon>
        <taxon>Spermatophyta</taxon>
        <taxon>Magnoliopsida</taxon>
        <taxon>Liliopsida</taxon>
        <taxon>Araceae</taxon>
        <taxon>Aroideae</taxon>
        <taxon>Colocasieae</taxon>
        <taxon>Colocasia</taxon>
    </lineage>
</organism>
<reference evidence="2" key="1">
    <citation type="submission" date="2017-07" db="EMBL/GenBank/DDBJ databases">
        <title>Taro Niue Genome Assembly and Annotation.</title>
        <authorList>
            <person name="Atibalentja N."/>
            <person name="Keating K."/>
            <person name="Fields C.J."/>
        </authorList>
    </citation>
    <scope>NUCLEOTIDE SEQUENCE</scope>
    <source>
        <strain evidence="2">Niue_2</strain>
        <tissue evidence="2">Leaf</tissue>
    </source>
</reference>
<comment type="caution">
    <text evidence="2">The sequence shown here is derived from an EMBL/GenBank/DDBJ whole genome shotgun (WGS) entry which is preliminary data.</text>
</comment>
<sequence length="103" mass="11177">MNSKNPKCTTNILRCAGEQRGVARSPSHRCRTGERGVALEQHGVARSPLHTASPSTSAASTSTVPRPRPQAGWRGGDIFFRPQVIAGFRHCRRNPAADGGFRR</sequence>
<feature type="compositionally biased region" description="Low complexity" evidence="1">
    <location>
        <begin position="51"/>
        <end position="63"/>
    </location>
</feature>
<dbReference type="Proteomes" id="UP000652761">
    <property type="component" value="Unassembled WGS sequence"/>
</dbReference>
<accession>A0A843V311</accession>
<name>A0A843V311_COLES</name>
<dbReference type="EMBL" id="NMUH01000958">
    <property type="protein sequence ID" value="MQL87173.1"/>
    <property type="molecule type" value="Genomic_DNA"/>
</dbReference>
<evidence type="ECO:0000313" key="3">
    <source>
        <dbReference type="Proteomes" id="UP000652761"/>
    </source>
</evidence>
<proteinExistence type="predicted"/>
<evidence type="ECO:0000256" key="1">
    <source>
        <dbReference type="SAM" id="MobiDB-lite"/>
    </source>
</evidence>
<evidence type="ECO:0000313" key="2">
    <source>
        <dbReference type="EMBL" id="MQL87173.1"/>
    </source>
</evidence>
<feature type="region of interest" description="Disordered" evidence="1">
    <location>
        <begin position="44"/>
        <end position="75"/>
    </location>
</feature>
<protein>
    <submittedName>
        <fullName evidence="2">Uncharacterized protein</fullName>
    </submittedName>
</protein>